<organism evidence="1 2">
    <name type="scientific">Channa argus</name>
    <name type="common">Northern snakehead</name>
    <name type="synonym">Ophicephalus argus</name>
    <dbReference type="NCBI Taxonomy" id="215402"/>
    <lineage>
        <taxon>Eukaryota</taxon>
        <taxon>Metazoa</taxon>
        <taxon>Chordata</taxon>
        <taxon>Craniata</taxon>
        <taxon>Vertebrata</taxon>
        <taxon>Euteleostomi</taxon>
        <taxon>Actinopterygii</taxon>
        <taxon>Neopterygii</taxon>
        <taxon>Teleostei</taxon>
        <taxon>Neoteleostei</taxon>
        <taxon>Acanthomorphata</taxon>
        <taxon>Anabantaria</taxon>
        <taxon>Anabantiformes</taxon>
        <taxon>Channoidei</taxon>
        <taxon>Channidae</taxon>
        <taxon>Channa</taxon>
    </lineage>
</organism>
<evidence type="ECO:0000313" key="2">
    <source>
        <dbReference type="Proteomes" id="UP000503349"/>
    </source>
</evidence>
<reference evidence="1 2" key="1">
    <citation type="submission" date="2019-02" db="EMBL/GenBank/DDBJ databases">
        <title>Opniocepnalus argus genome.</title>
        <authorList>
            <person name="Zhou C."/>
            <person name="Xiao S."/>
        </authorList>
    </citation>
    <scope>NUCLEOTIDE SEQUENCE [LARGE SCALE GENOMIC DNA]</scope>
    <source>
        <strain evidence="1">OARG1902GOOAL</strain>
        <tissue evidence="1">Muscle</tissue>
    </source>
</reference>
<keyword evidence="2" id="KW-1185">Reference proteome</keyword>
<dbReference type="Proteomes" id="UP000503349">
    <property type="component" value="Chromosome 9"/>
</dbReference>
<reference evidence="2" key="2">
    <citation type="submission" date="2019-02" db="EMBL/GenBank/DDBJ databases">
        <title>Opniocepnalus argus Var Kimnra genome.</title>
        <authorList>
            <person name="Zhou C."/>
            <person name="Xiao S."/>
        </authorList>
    </citation>
    <scope>NUCLEOTIDE SEQUENCE [LARGE SCALE GENOMIC DNA]</scope>
</reference>
<sequence>MSFLSVFTLLSFGNVPINLHLRRRTHFEKCAGQLELEVAARKWGNSKPGSVQRQLNLPTSQPGSVFTVNTGSHLFYTQKNTFYILG</sequence>
<evidence type="ECO:0000313" key="1">
    <source>
        <dbReference type="EMBL" id="KAF3694129.1"/>
    </source>
</evidence>
<dbReference type="EMBL" id="CM015720">
    <property type="protein sequence ID" value="KAF3694129.1"/>
    <property type="molecule type" value="Genomic_DNA"/>
</dbReference>
<name>A0A6G1PV70_CHAAH</name>
<dbReference type="AlphaFoldDB" id="A0A6G1PV70"/>
<gene>
    <name evidence="1" type="ORF">EXN66_Car009805</name>
</gene>
<accession>A0A6G1PV70</accession>
<protein>
    <submittedName>
        <fullName evidence="1">Uncharacterized protein</fullName>
    </submittedName>
</protein>
<proteinExistence type="predicted"/>